<dbReference type="AlphaFoldDB" id="A0A0E2H7M5"/>
<name>A0A0E2H7M5_9FIRM</name>
<evidence type="ECO:0000256" key="1">
    <source>
        <dbReference type="SAM" id="Phobius"/>
    </source>
</evidence>
<gene>
    <name evidence="2" type="ORF">HMPREF1090_03379</name>
</gene>
<organism evidence="2 3">
    <name type="scientific">[Clostridium] clostridioforme 90A8</name>
    <dbReference type="NCBI Taxonomy" id="999408"/>
    <lineage>
        <taxon>Bacteria</taxon>
        <taxon>Bacillati</taxon>
        <taxon>Bacillota</taxon>
        <taxon>Clostridia</taxon>
        <taxon>Lachnospirales</taxon>
        <taxon>Lachnospiraceae</taxon>
        <taxon>Enterocloster</taxon>
    </lineage>
</organism>
<protein>
    <submittedName>
        <fullName evidence="2">Uncharacterized protein</fullName>
    </submittedName>
</protein>
<dbReference type="EMBL" id="AGYR01000038">
    <property type="protein sequence ID" value="ENZ12508.1"/>
    <property type="molecule type" value="Genomic_DNA"/>
</dbReference>
<reference evidence="2 3" key="1">
    <citation type="submission" date="2013-01" db="EMBL/GenBank/DDBJ databases">
        <title>The Genome Sequence of Clostridium clostridioforme 90A8.</title>
        <authorList>
            <consortium name="The Broad Institute Genome Sequencing Platform"/>
            <person name="Earl A."/>
            <person name="Ward D."/>
            <person name="Feldgarden M."/>
            <person name="Gevers D."/>
            <person name="Courvalin P."/>
            <person name="Lambert T."/>
            <person name="Walker B."/>
            <person name="Young S.K."/>
            <person name="Zeng Q."/>
            <person name="Gargeya S."/>
            <person name="Fitzgerald M."/>
            <person name="Haas B."/>
            <person name="Abouelleil A."/>
            <person name="Alvarado L."/>
            <person name="Arachchi H.M."/>
            <person name="Berlin A.M."/>
            <person name="Chapman S.B."/>
            <person name="Dewar J."/>
            <person name="Goldberg J."/>
            <person name="Griggs A."/>
            <person name="Gujja S."/>
            <person name="Hansen M."/>
            <person name="Howarth C."/>
            <person name="Imamovic A."/>
            <person name="Larimer J."/>
            <person name="McCowan C."/>
            <person name="Murphy C."/>
            <person name="Neiman D."/>
            <person name="Pearson M."/>
            <person name="Priest M."/>
            <person name="Roberts A."/>
            <person name="Saif S."/>
            <person name="Shea T."/>
            <person name="Sisk P."/>
            <person name="Sykes S."/>
            <person name="Wortman J."/>
            <person name="Nusbaum C."/>
            <person name="Birren B."/>
        </authorList>
    </citation>
    <scope>NUCLEOTIDE SEQUENCE [LARGE SCALE GENOMIC DNA]</scope>
    <source>
        <strain evidence="2 3">90A8</strain>
    </source>
</reference>
<accession>A0A0E2H7M5</accession>
<dbReference type="Proteomes" id="UP000013085">
    <property type="component" value="Unassembled WGS sequence"/>
</dbReference>
<sequence length="50" mass="5877">MKKFLKIMLCIMGSLLAVIVAFWFSISYLILIRLSTCEVRCFCAKAQYYF</sequence>
<proteinExistence type="predicted"/>
<feature type="transmembrane region" description="Helical" evidence="1">
    <location>
        <begin position="7"/>
        <end position="31"/>
    </location>
</feature>
<comment type="caution">
    <text evidence="2">The sequence shown here is derived from an EMBL/GenBank/DDBJ whole genome shotgun (WGS) entry which is preliminary data.</text>
</comment>
<dbReference type="HOGENOM" id="CLU_3116327_0_0_9"/>
<keyword evidence="1" id="KW-1133">Transmembrane helix</keyword>
<evidence type="ECO:0000313" key="3">
    <source>
        <dbReference type="Proteomes" id="UP000013085"/>
    </source>
</evidence>
<evidence type="ECO:0000313" key="2">
    <source>
        <dbReference type="EMBL" id="ENZ12508.1"/>
    </source>
</evidence>
<keyword evidence="1" id="KW-0472">Membrane</keyword>
<keyword evidence="1" id="KW-0812">Transmembrane</keyword>